<reference evidence="3" key="1">
    <citation type="submission" date="2016-06" db="UniProtKB">
        <authorList>
            <consortium name="WormBaseParasite"/>
        </authorList>
    </citation>
    <scope>IDENTIFICATION</scope>
</reference>
<dbReference type="OrthoDB" id="6283219at2759"/>
<dbReference type="Pfam" id="PF03564">
    <property type="entry name" value="DUF1759"/>
    <property type="match status" value="1"/>
</dbReference>
<dbReference type="EMBL" id="UZAN01052417">
    <property type="protein sequence ID" value="VDP89481.1"/>
    <property type="molecule type" value="Genomic_DNA"/>
</dbReference>
<dbReference type="WBParaSite" id="ECPE_0001225501-mRNA-1">
    <property type="protein sequence ID" value="ECPE_0001225501-mRNA-1"/>
    <property type="gene ID" value="ECPE_0001225501"/>
</dbReference>
<organism evidence="3">
    <name type="scientific">Echinostoma caproni</name>
    <dbReference type="NCBI Taxonomy" id="27848"/>
    <lineage>
        <taxon>Eukaryota</taxon>
        <taxon>Metazoa</taxon>
        <taxon>Spiralia</taxon>
        <taxon>Lophotrochozoa</taxon>
        <taxon>Platyhelminthes</taxon>
        <taxon>Trematoda</taxon>
        <taxon>Digenea</taxon>
        <taxon>Plagiorchiida</taxon>
        <taxon>Echinostomata</taxon>
        <taxon>Echinostomatoidea</taxon>
        <taxon>Echinostomatidae</taxon>
        <taxon>Echinostoma</taxon>
    </lineage>
</organism>
<sequence length="253" mass="29124">MTNQRMSRHLGSYDHEYQVELPKREILRFDGNPKSYCAFIKQFHSMVEKKTKNNETCLTYLIQYYEGEAKKAIQHCMILEPDDELMRAKEILKKRFGQSYVIARAFIDGLIDGPPIRSDDTRALTTLSQQMQACVATLRQLGYPSVLNSSRTMEAIVMRLPSQLRFKWAEVATTLMRHGKEPQLDELASFIEERVDIVSSRFGELAVTLKGDHSIRHVLTSRGTQFGVRRNIHTATIMEMKSNDKSTTNRCTI</sequence>
<name>A0A183AZ34_9TREM</name>
<dbReference type="PANTHER" id="PTHR47331">
    <property type="entry name" value="PHD-TYPE DOMAIN-CONTAINING PROTEIN"/>
    <property type="match status" value="1"/>
</dbReference>
<evidence type="ECO:0000313" key="1">
    <source>
        <dbReference type="EMBL" id="VDP89481.1"/>
    </source>
</evidence>
<protein>
    <submittedName>
        <fullName evidence="3">Integrase catalytic domain-containing protein</fullName>
    </submittedName>
</protein>
<reference evidence="1 2" key="2">
    <citation type="submission" date="2018-11" db="EMBL/GenBank/DDBJ databases">
        <authorList>
            <consortium name="Pathogen Informatics"/>
        </authorList>
    </citation>
    <scope>NUCLEOTIDE SEQUENCE [LARGE SCALE GENOMIC DNA]</scope>
    <source>
        <strain evidence="1 2">Egypt</strain>
    </source>
</reference>
<evidence type="ECO:0000313" key="3">
    <source>
        <dbReference type="WBParaSite" id="ECPE_0001225501-mRNA-1"/>
    </source>
</evidence>
<keyword evidence="2" id="KW-1185">Reference proteome</keyword>
<evidence type="ECO:0000313" key="2">
    <source>
        <dbReference type="Proteomes" id="UP000272942"/>
    </source>
</evidence>
<dbReference type="AlphaFoldDB" id="A0A183AZ34"/>
<gene>
    <name evidence="1" type="ORF">ECPE_LOCUS12219</name>
</gene>
<dbReference type="InterPro" id="IPR005312">
    <property type="entry name" value="DUF1759"/>
</dbReference>
<dbReference type="Proteomes" id="UP000272942">
    <property type="component" value="Unassembled WGS sequence"/>
</dbReference>
<proteinExistence type="predicted"/>
<accession>A0A183AZ34</accession>